<reference evidence="3" key="1">
    <citation type="submission" date="2022-07" db="EMBL/GenBank/DDBJ databases">
        <title>Complete genome sequence of Salinispirillum sp. LH10-3-1 capable of multiple carbohydrate inversion isolated from a soda lake.</title>
        <authorList>
            <person name="Liu J."/>
            <person name="Zhai Y."/>
            <person name="Zhang H."/>
            <person name="Yang H."/>
            <person name="Qu J."/>
            <person name="Li J."/>
        </authorList>
    </citation>
    <scope>NUCLEOTIDE SEQUENCE</scope>
    <source>
        <strain evidence="3">LH 10-3-1</strain>
    </source>
</reference>
<protein>
    <submittedName>
        <fullName evidence="3">Biotin/lipoyl-binding protein</fullName>
    </submittedName>
</protein>
<dbReference type="RefSeq" id="WP_304994075.1">
    <property type="nucleotide sequence ID" value="NZ_CP101717.1"/>
</dbReference>
<dbReference type="PANTHER" id="PTHR30469:SF15">
    <property type="entry name" value="HLYD FAMILY OF SECRETION PROTEINS"/>
    <property type="match status" value="1"/>
</dbReference>
<organism evidence="3">
    <name type="scientific">Salinispirillum sp. LH 10-3-1</name>
    <dbReference type="NCBI Taxonomy" id="2952525"/>
    <lineage>
        <taxon>Bacteria</taxon>
        <taxon>Pseudomonadati</taxon>
        <taxon>Pseudomonadota</taxon>
        <taxon>Gammaproteobacteria</taxon>
        <taxon>Oceanospirillales</taxon>
        <taxon>Saccharospirillaceae</taxon>
        <taxon>Salinispirillum</taxon>
    </lineage>
</organism>
<dbReference type="GO" id="GO:1990281">
    <property type="term" value="C:efflux pump complex"/>
    <property type="evidence" value="ECO:0007669"/>
    <property type="project" value="TreeGrafter"/>
</dbReference>
<feature type="region of interest" description="Disordered" evidence="2">
    <location>
        <begin position="30"/>
        <end position="58"/>
    </location>
</feature>
<dbReference type="EMBL" id="CP101717">
    <property type="protein sequence ID" value="WLD56791.1"/>
    <property type="molecule type" value="Genomic_DNA"/>
</dbReference>
<dbReference type="Gene3D" id="2.40.50.100">
    <property type="match status" value="2"/>
</dbReference>
<dbReference type="PANTHER" id="PTHR30469">
    <property type="entry name" value="MULTIDRUG RESISTANCE PROTEIN MDTA"/>
    <property type="match status" value="1"/>
</dbReference>
<feature type="compositionally biased region" description="Gly residues" evidence="2">
    <location>
        <begin position="37"/>
        <end position="52"/>
    </location>
</feature>
<name>A0AB38YCJ9_9GAMM</name>
<proteinExistence type="predicted"/>
<keyword evidence="1" id="KW-0175">Coiled coil</keyword>
<evidence type="ECO:0000256" key="1">
    <source>
        <dbReference type="SAM" id="Coils"/>
    </source>
</evidence>
<gene>
    <name evidence="3" type="ORF">NFC81_08610</name>
</gene>
<accession>A0AB38YCJ9</accession>
<evidence type="ECO:0000313" key="3">
    <source>
        <dbReference type="EMBL" id="WLD56791.1"/>
    </source>
</evidence>
<dbReference type="AlphaFoldDB" id="A0AB38YCJ9"/>
<sequence>MKRSTLVIVLSAAFLSVGALGYYSLTKEPAQSAQPQGRGGAGALMGRGGPAGAGTLNTTAPTVRTIKASYDSLQPAITLFGQTQFARTFQVASPLSTTVENILVSSGEPVVAGQPLLQLDTRTVRRNLAQQNSQIAEMRSRIRQQVLQGDADVAALALEQEAWQLAQDNLRRIQDLQVRNLASAVDVESARRTLITQQQSLQNRELAVARQEDALLQLNAQLESLVRQQEALQEDIEAATVRAQTNGLIDDILVQPGQTVSAGTQLLTLQSTEAFQIRATLPSQYLALLDRDNPLQGRILWQGEPTALKLESWGLNASQGGVSVVLNLIDPKPPLIAGTFTNLNLLLPPVDQVIAVPSNALYGNNRIYEVANGRLVEHTAEIVGQDPNRPGEAYLVRSSIAADADILVTRLDRPEAGFRVQVLGAAQTAAERQRIAAERPALTVED</sequence>
<feature type="coiled-coil region" evidence="1">
    <location>
        <begin position="201"/>
        <end position="242"/>
    </location>
</feature>
<dbReference type="SUPFAM" id="SSF111369">
    <property type="entry name" value="HlyD-like secretion proteins"/>
    <property type="match status" value="1"/>
</dbReference>
<dbReference type="GO" id="GO:0015562">
    <property type="term" value="F:efflux transmembrane transporter activity"/>
    <property type="evidence" value="ECO:0007669"/>
    <property type="project" value="TreeGrafter"/>
</dbReference>
<evidence type="ECO:0000256" key="2">
    <source>
        <dbReference type="SAM" id="MobiDB-lite"/>
    </source>
</evidence>